<evidence type="ECO:0000313" key="4">
    <source>
        <dbReference type="Proteomes" id="UP000602284"/>
    </source>
</evidence>
<dbReference type="Gene3D" id="3.30.530.20">
    <property type="match status" value="1"/>
</dbReference>
<comment type="similarity">
    <text evidence="1">Belongs to the AHA1 family.</text>
</comment>
<proteinExistence type="inferred from homology"/>
<evidence type="ECO:0000313" key="3">
    <source>
        <dbReference type="EMBL" id="MBL0385987.1"/>
    </source>
</evidence>
<gene>
    <name evidence="3" type="ORF">JJB07_04915</name>
</gene>
<accession>A0ABS1J6Z7</accession>
<dbReference type="CDD" id="cd08899">
    <property type="entry name" value="SRPBCC_CalC_Aha1-like_6"/>
    <property type="match status" value="1"/>
</dbReference>
<dbReference type="InterPro" id="IPR013538">
    <property type="entry name" value="ASHA1/2-like_C"/>
</dbReference>
<dbReference type="SUPFAM" id="SSF55961">
    <property type="entry name" value="Bet v1-like"/>
    <property type="match status" value="1"/>
</dbReference>
<dbReference type="Proteomes" id="UP000602284">
    <property type="component" value="Unassembled WGS sequence"/>
</dbReference>
<reference evidence="3 4" key="1">
    <citation type="submission" date="2021-01" db="EMBL/GenBank/DDBJ databases">
        <title>Tumebacillus sp. strain ITR2 16S ribosomal RNA gene Genome sequencing and assembly.</title>
        <authorList>
            <person name="Kang M."/>
        </authorList>
    </citation>
    <scope>NUCLEOTIDE SEQUENCE [LARGE SCALE GENOMIC DNA]</scope>
    <source>
        <strain evidence="3 4">ITR2</strain>
    </source>
</reference>
<sequence>MEGMLEKVGEQYVVRFERKLKHPVELVWAVLTDPEKLVQWLAKADVELVAGGKYELRFQNTDSVMLGVVQHAEAPNLLVYTWCNEGDEKATVVRWELEATEDGTLLVLTHTFDKPDALASFMAGWHVHLDILSSILNDIPMEWPWQRWEEWNKHYQHTL</sequence>
<comment type="caution">
    <text evidence="3">The sequence shown here is derived from an EMBL/GenBank/DDBJ whole genome shotgun (WGS) entry which is preliminary data.</text>
</comment>
<keyword evidence="4" id="KW-1185">Reference proteome</keyword>
<dbReference type="Pfam" id="PF08327">
    <property type="entry name" value="AHSA1"/>
    <property type="match status" value="1"/>
</dbReference>
<dbReference type="InterPro" id="IPR023393">
    <property type="entry name" value="START-like_dom_sf"/>
</dbReference>
<protein>
    <submittedName>
        <fullName evidence="3">SRPBCC family protein</fullName>
    </submittedName>
</protein>
<feature type="domain" description="Activator of Hsp90 ATPase homologue 1/2-like C-terminal" evidence="2">
    <location>
        <begin position="22"/>
        <end position="136"/>
    </location>
</feature>
<evidence type="ECO:0000259" key="2">
    <source>
        <dbReference type="Pfam" id="PF08327"/>
    </source>
</evidence>
<dbReference type="EMBL" id="JAEQNB010000001">
    <property type="protein sequence ID" value="MBL0385987.1"/>
    <property type="molecule type" value="Genomic_DNA"/>
</dbReference>
<organism evidence="3 4">
    <name type="scientific">Tumebacillus amylolyticus</name>
    <dbReference type="NCBI Taxonomy" id="2801339"/>
    <lineage>
        <taxon>Bacteria</taxon>
        <taxon>Bacillati</taxon>
        <taxon>Bacillota</taxon>
        <taxon>Bacilli</taxon>
        <taxon>Bacillales</taxon>
        <taxon>Alicyclobacillaceae</taxon>
        <taxon>Tumebacillus</taxon>
    </lineage>
</organism>
<evidence type="ECO:0000256" key="1">
    <source>
        <dbReference type="ARBA" id="ARBA00006817"/>
    </source>
</evidence>
<name>A0ABS1J6Z7_9BACL</name>